<keyword evidence="5" id="KW-1185">Reference proteome</keyword>
<dbReference type="AlphaFoldDB" id="A0A6I6F120"/>
<dbReference type="PANTHER" id="PTHR43479">
    <property type="entry name" value="ACREF/ENVCD OPERON REPRESSOR-RELATED"/>
    <property type="match status" value="1"/>
</dbReference>
<protein>
    <submittedName>
        <fullName evidence="4">TetR family transcriptional regulator</fullName>
    </submittedName>
</protein>
<dbReference type="InterPro" id="IPR009057">
    <property type="entry name" value="Homeodomain-like_sf"/>
</dbReference>
<sequence length="188" mass="22444">MYTSNTNYKERILSSAKEIALTEGMTKIDIRSVAKNCGIASGTVYNYFPSKGDLLVAVIEDFWEDAFQSIDWRSFAHNDFYTNLEKMYNILNGYLNKFKENWLEELSFLKTHEKHLGRQKQNEYFKIIINRIITMMDMDDIVRNYPWSEEVSKEKMAEFIFDNMLIRLRKGERDINFFIMVMKKLLSY</sequence>
<evidence type="ECO:0000313" key="5">
    <source>
        <dbReference type="Proteomes" id="UP000422764"/>
    </source>
</evidence>
<dbReference type="EMBL" id="CP046522">
    <property type="protein sequence ID" value="QGU96191.1"/>
    <property type="molecule type" value="Genomic_DNA"/>
</dbReference>
<evidence type="ECO:0000313" key="4">
    <source>
        <dbReference type="EMBL" id="QGU96191.1"/>
    </source>
</evidence>
<dbReference type="PANTHER" id="PTHR43479:SF11">
    <property type="entry name" value="ACREF_ENVCD OPERON REPRESSOR-RELATED"/>
    <property type="match status" value="1"/>
</dbReference>
<evidence type="ECO:0000259" key="3">
    <source>
        <dbReference type="PROSITE" id="PS50977"/>
    </source>
</evidence>
<organism evidence="4 5">
    <name type="scientific">Clostridium bovifaecis</name>
    <dbReference type="NCBI Taxonomy" id="2184719"/>
    <lineage>
        <taxon>Bacteria</taxon>
        <taxon>Bacillati</taxon>
        <taxon>Bacillota</taxon>
        <taxon>Clostridia</taxon>
        <taxon>Eubacteriales</taxon>
        <taxon>Clostridiaceae</taxon>
        <taxon>Clostridium</taxon>
    </lineage>
</organism>
<feature type="DNA-binding region" description="H-T-H motif" evidence="2">
    <location>
        <begin position="29"/>
        <end position="48"/>
    </location>
</feature>
<dbReference type="InterPro" id="IPR050624">
    <property type="entry name" value="HTH-type_Tx_Regulator"/>
</dbReference>
<gene>
    <name evidence="4" type="ORF">GOM49_14775</name>
</gene>
<accession>A0A6I6F120</accession>
<dbReference type="Proteomes" id="UP000422764">
    <property type="component" value="Chromosome"/>
</dbReference>
<evidence type="ECO:0000256" key="1">
    <source>
        <dbReference type="ARBA" id="ARBA00023125"/>
    </source>
</evidence>
<keyword evidence="1 2" id="KW-0238">DNA-binding</keyword>
<reference evidence="4 5" key="1">
    <citation type="submission" date="2019-12" db="EMBL/GenBank/DDBJ databases">
        <title>Genome sequenceing of Clostridium bovifaecis.</title>
        <authorList>
            <person name="Yao Y."/>
        </authorList>
    </citation>
    <scope>NUCLEOTIDE SEQUENCE [LARGE SCALE GENOMIC DNA]</scope>
    <source>
        <strain evidence="4 5">BXX</strain>
    </source>
</reference>
<dbReference type="PROSITE" id="PS50977">
    <property type="entry name" value="HTH_TETR_2"/>
    <property type="match status" value="1"/>
</dbReference>
<dbReference type="GO" id="GO:0003677">
    <property type="term" value="F:DNA binding"/>
    <property type="evidence" value="ECO:0007669"/>
    <property type="project" value="UniProtKB-UniRule"/>
</dbReference>
<dbReference type="InterPro" id="IPR001647">
    <property type="entry name" value="HTH_TetR"/>
</dbReference>
<name>A0A6I6F120_9CLOT</name>
<proteinExistence type="predicted"/>
<dbReference type="PRINTS" id="PR00455">
    <property type="entry name" value="HTHTETR"/>
</dbReference>
<dbReference type="SUPFAM" id="SSF46689">
    <property type="entry name" value="Homeodomain-like"/>
    <property type="match status" value="1"/>
</dbReference>
<feature type="domain" description="HTH tetR-type" evidence="3">
    <location>
        <begin position="6"/>
        <end position="66"/>
    </location>
</feature>
<dbReference type="Pfam" id="PF00440">
    <property type="entry name" value="TetR_N"/>
    <property type="match status" value="1"/>
</dbReference>
<evidence type="ECO:0000256" key="2">
    <source>
        <dbReference type="PROSITE-ProRule" id="PRU00335"/>
    </source>
</evidence>
<dbReference type="Gene3D" id="1.10.357.10">
    <property type="entry name" value="Tetracycline Repressor, domain 2"/>
    <property type="match status" value="1"/>
</dbReference>